<evidence type="ECO:0000256" key="11">
    <source>
        <dbReference type="RuleBase" id="RU003357"/>
    </source>
</evidence>
<keyword evidence="15" id="KW-1185">Reference proteome</keyword>
<evidence type="ECO:0000256" key="7">
    <source>
        <dbReference type="ARBA" id="ARBA00023065"/>
    </source>
</evidence>
<evidence type="ECO:0000256" key="5">
    <source>
        <dbReference type="ARBA" id="ARBA00022692"/>
    </source>
</evidence>
<keyword evidence="3" id="KW-1134">Transmembrane beta strand</keyword>
<dbReference type="InterPro" id="IPR039426">
    <property type="entry name" value="TonB-dep_rcpt-like"/>
</dbReference>
<dbReference type="Proteomes" id="UP000605099">
    <property type="component" value="Unassembled WGS sequence"/>
</dbReference>
<evidence type="ECO:0000256" key="8">
    <source>
        <dbReference type="ARBA" id="ARBA00023077"/>
    </source>
</evidence>
<keyword evidence="6" id="KW-0408">Iron</keyword>
<keyword evidence="14" id="KW-0675">Receptor</keyword>
<keyword evidence="5" id="KW-0812">Transmembrane</keyword>
<dbReference type="EMBL" id="BMLK01000004">
    <property type="protein sequence ID" value="GGN44350.1"/>
    <property type="molecule type" value="Genomic_DNA"/>
</dbReference>
<evidence type="ECO:0000256" key="10">
    <source>
        <dbReference type="ARBA" id="ARBA00023237"/>
    </source>
</evidence>
<keyword evidence="10" id="KW-0998">Cell outer membrane</keyword>
<dbReference type="Pfam" id="PF07715">
    <property type="entry name" value="Plug"/>
    <property type="match status" value="1"/>
</dbReference>
<keyword evidence="9 11" id="KW-0472">Membrane</keyword>
<dbReference type="InterPro" id="IPR012910">
    <property type="entry name" value="Plug_dom"/>
</dbReference>
<name>A0ABQ2JFK2_9SPHN</name>
<proteinExistence type="inferred from homology"/>
<organism evidence="14 15">
    <name type="scientific">Novosphingobium indicum</name>
    <dbReference type="NCBI Taxonomy" id="462949"/>
    <lineage>
        <taxon>Bacteria</taxon>
        <taxon>Pseudomonadati</taxon>
        <taxon>Pseudomonadota</taxon>
        <taxon>Alphaproteobacteria</taxon>
        <taxon>Sphingomonadales</taxon>
        <taxon>Sphingomonadaceae</taxon>
        <taxon>Novosphingobium</taxon>
    </lineage>
</organism>
<feature type="domain" description="TonB-dependent receptor-like beta-barrel" evidence="12">
    <location>
        <begin position="363"/>
        <end position="650"/>
    </location>
</feature>
<keyword evidence="4" id="KW-0410">Iron transport</keyword>
<dbReference type="PANTHER" id="PTHR32552">
    <property type="entry name" value="FERRICHROME IRON RECEPTOR-RELATED"/>
    <property type="match status" value="1"/>
</dbReference>
<evidence type="ECO:0000256" key="9">
    <source>
        <dbReference type="ARBA" id="ARBA00023136"/>
    </source>
</evidence>
<dbReference type="Pfam" id="PF00593">
    <property type="entry name" value="TonB_dep_Rec_b-barrel"/>
    <property type="match status" value="1"/>
</dbReference>
<comment type="subcellular location">
    <subcellularLocation>
        <location evidence="1">Cell outer membrane</location>
        <topology evidence="1">Multi-pass membrane protein</topology>
    </subcellularLocation>
</comment>
<protein>
    <submittedName>
        <fullName evidence="14">Vibriobactin receptor</fullName>
    </submittedName>
</protein>
<evidence type="ECO:0000256" key="4">
    <source>
        <dbReference type="ARBA" id="ARBA00022496"/>
    </source>
</evidence>
<dbReference type="Gene3D" id="2.40.170.20">
    <property type="entry name" value="TonB-dependent receptor, beta-barrel domain"/>
    <property type="match status" value="1"/>
</dbReference>
<comment type="similarity">
    <text evidence="11">Belongs to the TonB-dependent receptor family.</text>
</comment>
<evidence type="ECO:0000313" key="14">
    <source>
        <dbReference type="EMBL" id="GGN44350.1"/>
    </source>
</evidence>
<comment type="caution">
    <text evidence="14">The sequence shown here is derived from an EMBL/GenBank/DDBJ whole genome shotgun (WGS) entry which is preliminary data.</text>
</comment>
<keyword evidence="2" id="KW-0813">Transport</keyword>
<gene>
    <name evidence="14" type="primary">viuA</name>
    <name evidence="14" type="ORF">GCM10011349_09300</name>
</gene>
<accession>A0ABQ2JFK2</accession>
<reference evidence="15" key="1">
    <citation type="journal article" date="2019" name="Int. J. Syst. Evol. Microbiol.">
        <title>The Global Catalogue of Microorganisms (GCM) 10K type strain sequencing project: providing services to taxonomists for standard genome sequencing and annotation.</title>
        <authorList>
            <consortium name="The Broad Institute Genomics Platform"/>
            <consortium name="The Broad Institute Genome Sequencing Center for Infectious Disease"/>
            <person name="Wu L."/>
            <person name="Ma J."/>
        </authorList>
    </citation>
    <scope>NUCLEOTIDE SEQUENCE [LARGE SCALE GENOMIC DNA]</scope>
    <source>
        <strain evidence="15">CGMCC 1.6784</strain>
    </source>
</reference>
<keyword evidence="7" id="KW-0406">Ion transport</keyword>
<feature type="domain" description="TonB-dependent receptor plug" evidence="13">
    <location>
        <begin position="45"/>
        <end position="160"/>
    </location>
</feature>
<evidence type="ECO:0000313" key="15">
    <source>
        <dbReference type="Proteomes" id="UP000605099"/>
    </source>
</evidence>
<evidence type="ECO:0000256" key="1">
    <source>
        <dbReference type="ARBA" id="ARBA00004571"/>
    </source>
</evidence>
<keyword evidence="8 11" id="KW-0798">TonB box</keyword>
<evidence type="ECO:0000256" key="3">
    <source>
        <dbReference type="ARBA" id="ARBA00022452"/>
    </source>
</evidence>
<dbReference type="SUPFAM" id="SSF56935">
    <property type="entry name" value="Porins"/>
    <property type="match status" value="1"/>
</dbReference>
<dbReference type="InterPro" id="IPR036942">
    <property type="entry name" value="Beta-barrel_TonB_sf"/>
</dbReference>
<evidence type="ECO:0000259" key="13">
    <source>
        <dbReference type="Pfam" id="PF07715"/>
    </source>
</evidence>
<evidence type="ECO:0000256" key="6">
    <source>
        <dbReference type="ARBA" id="ARBA00023004"/>
    </source>
</evidence>
<dbReference type="InterPro" id="IPR000531">
    <property type="entry name" value="Beta-barrel_TonB"/>
</dbReference>
<sequence>MSNKVRLAVGAGLLIIVQAQAVRAEDSPYRSDVIVITAERTDRSLDDTAASVQVATQDDIETLAGTYSTGDVLARIPNVVAIDSGGIGPAVRGIDGTGPAIGGDAFFGGTRPRVVFQIDNRPLSFNESIYVDGLLWDAQQVEVYRGPQSTLQGRNAIGGVVAVKTADPSFEWSGKVRGVVGENDIRQVSGALGGPLASDVLAFRLAADWRTEDFFVDYTPYTARQAGLSDELKDIENPSLKRSLAFRGKLLFTPSPDARALITLSHSDAYGPQAGQVLRPFSEHMPAFPPMPRFRTRANVAIIDTDVRIADGLSLVVLGTATDFRVQRFSPLFEGNALIDGTEWSIEPRLRFGSSGERLSGFIAGLLYRAEQDEEIDLFNSLFDDSTRTNAVFGELLFRASSSVDVTLGARYESEKRERAGGGGPFAIDFHRTFEAFLPRLTVTLKASDAVTVGATVGRGYNAGGAGFSFEPPFPSYVYDKETVTNVEGFARATLAGGRLDLRTNVFFNSYKGLQLPFDLNPDPAIFATVIRNAERATTYGAEIETRYRPLDSLELFANAGLLKTKVNRYVEPAVEGNELARSPAFTLNAGLVARPVEQLSLSFDVRYTDSYYSDVFNNARGKTDPYVLANAQIAWQAGPARLFLAATNLFDTTDATLITPGATFAQDNAQITRPRQVTGGIEFSF</sequence>
<evidence type="ECO:0000256" key="2">
    <source>
        <dbReference type="ARBA" id="ARBA00022448"/>
    </source>
</evidence>
<evidence type="ECO:0000259" key="12">
    <source>
        <dbReference type="Pfam" id="PF00593"/>
    </source>
</evidence>
<dbReference type="PANTHER" id="PTHR32552:SF81">
    <property type="entry name" value="TONB-DEPENDENT OUTER MEMBRANE RECEPTOR"/>
    <property type="match status" value="1"/>
</dbReference>